<reference evidence="1 2" key="1">
    <citation type="submission" date="2019-06" db="EMBL/GenBank/DDBJ databases">
        <title>Draft genomes of female and male turbot (Scophthalmus maximus).</title>
        <authorList>
            <person name="Xu H."/>
            <person name="Xu X.-W."/>
            <person name="Shao C."/>
            <person name="Chen S."/>
        </authorList>
    </citation>
    <scope>NUCLEOTIDE SEQUENCE [LARGE SCALE GENOMIC DNA]</scope>
    <source>
        <strain evidence="1">Ysfricsl-2016a</strain>
        <tissue evidence="1">Blood</tissue>
    </source>
</reference>
<organism evidence="1 2">
    <name type="scientific">Scophthalmus maximus</name>
    <name type="common">Turbot</name>
    <name type="synonym">Psetta maxima</name>
    <dbReference type="NCBI Taxonomy" id="52904"/>
    <lineage>
        <taxon>Eukaryota</taxon>
        <taxon>Metazoa</taxon>
        <taxon>Chordata</taxon>
        <taxon>Craniata</taxon>
        <taxon>Vertebrata</taxon>
        <taxon>Euteleostomi</taxon>
        <taxon>Actinopterygii</taxon>
        <taxon>Neopterygii</taxon>
        <taxon>Teleostei</taxon>
        <taxon>Neoteleostei</taxon>
        <taxon>Acanthomorphata</taxon>
        <taxon>Carangaria</taxon>
        <taxon>Pleuronectiformes</taxon>
        <taxon>Pleuronectoidei</taxon>
        <taxon>Scophthalmidae</taxon>
        <taxon>Scophthalmus</taxon>
    </lineage>
</organism>
<sequence>MSAARSPSALAFEHSTVFNSAVRESSPDDSVRSNCLSGVFLSLQKKTSEHHWPDELVVLHCGPMVSDPAARERKRIFCVYEHFKSATIETPPVLSTAQDH</sequence>
<dbReference type="Proteomes" id="UP000438429">
    <property type="component" value="Unassembled WGS sequence"/>
</dbReference>
<name>A0A6A4T171_SCOMX</name>
<comment type="caution">
    <text evidence="1">The sequence shown here is derived from an EMBL/GenBank/DDBJ whole genome shotgun (WGS) entry which is preliminary data.</text>
</comment>
<protein>
    <submittedName>
        <fullName evidence="1">Uncharacterized protein</fullName>
    </submittedName>
</protein>
<dbReference type="AlphaFoldDB" id="A0A6A4T171"/>
<evidence type="ECO:0000313" key="2">
    <source>
        <dbReference type="Proteomes" id="UP000438429"/>
    </source>
</evidence>
<accession>A0A6A4T171</accession>
<proteinExistence type="predicted"/>
<dbReference type="EMBL" id="VEVO01000008">
    <property type="protein sequence ID" value="KAF0038805.1"/>
    <property type="molecule type" value="Genomic_DNA"/>
</dbReference>
<gene>
    <name evidence="1" type="ORF">F2P81_009289</name>
</gene>
<evidence type="ECO:0000313" key="1">
    <source>
        <dbReference type="EMBL" id="KAF0038805.1"/>
    </source>
</evidence>